<sequence length="114" mass="11943">MLYALIGLLAGLASGCFGIGGGALVVPALTLLCGVPYHVAVGTSLALIIPITFAGSLANWKLNTIDWKIAAACALTGMLGAILGAFLIQRVPELIARRAFALFLLYAAWRLWTK</sequence>
<organism evidence="6 7">
    <name type="scientific">Verrucomicrobia subdivision 6 bacterium BACL9 MAG-120507-bin52</name>
    <dbReference type="NCBI Taxonomy" id="1655590"/>
    <lineage>
        <taxon>Bacteria</taxon>
        <taxon>Pseudomonadati</taxon>
        <taxon>Verrucomicrobiota</taxon>
        <taxon>Verrucomicrobiia</taxon>
        <taxon>Verrucomicrobiales</taxon>
        <taxon>Verrucomicrobia subdivision 6</taxon>
    </lineage>
</organism>
<protein>
    <recommendedName>
        <fullName evidence="5">Probable membrane transporter protein</fullName>
    </recommendedName>
</protein>
<evidence type="ECO:0000313" key="6">
    <source>
        <dbReference type="EMBL" id="KRO62293.1"/>
    </source>
</evidence>
<feature type="transmembrane region" description="Helical" evidence="5">
    <location>
        <begin position="69"/>
        <end position="88"/>
    </location>
</feature>
<dbReference type="EMBL" id="LIBO01000101">
    <property type="protein sequence ID" value="KRO62293.1"/>
    <property type="molecule type" value="Genomic_DNA"/>
</dbReference>
<gene>
    <name evidence="6" type="ORF">ABR82_08345</name>
</gene>
<comment type="subcellular location">
    <subcellularLocation>
        <location evidence="5">Cell membrane</location>
        <topology evidence="5">Multi-pass membrane protein</topology>
    </subcellularLocation>
    <subcellularLocation>
        <location evidence="1">Membrane</location>
        <topology evidence="1">Multi-pass membrane protein</topology>
    </subcellularLocation>
</comment>
<dbReference type="AlphaFoldDB" id="A0A0R2RI97"/>
<comment type="caution">
    <text evidence="6">The sequence shown here is derived from an EMBL/GenBank/DDBJ whole genome shotgun (WGS) entry which is preliminary data.</text>
</comment>
<accession>A0A0R2RI97</accession>
<evidence type="ECO:0000256" key="3">
    <source>
        <dbReference type="ARBA" id="ARBA00022989"/>
    </source>
</evidence>
<keyword evidence="5" id="KW-1003">Cell membrane</keyword>
<feature type="transmembrane region" description="Helical" evidence="5">
    <location>
        <begin position="94"/>
        <end position="112"/>
    </location>
</feature>
<keyword evidence="2 5" id="KW-0812">Transmembrane</keyword>
<keyword evidence="3 5" id="KW-1133">Transmembrane helix</keyword>
<evidence type="ECO:0000256" key="4">
    <source>
        <dbReference type="ARBA" id="ARBA00023136"/>
    </source>
</evidence>
<reference evidence="6 7" key="1">
    <citation type="submission" date="2015-10" db="EMBL/GenBank/DDBJ databases">
        <title>Metagenome-Assembled Genomes uncover a global brackish microbiome.</title>
        <authorList>
            <person name="Hugerth L.W."/>
            <person name="Larsson J."/>
            <person name="Alneberg J."/>
            <person name="Lindh M.V."/>
            <person name="Legrand C."/>
            <person name="Pinhassi J."/>
            <person name="Andersson A.F."/>
        </authorList>
    </citation>
    <scope>NUCLEOTIDE SEQUENCE [LARGE SCALE GENOMIC DNA]</scope>
    <source>
        <strain evidence="6">BACL18 MAG-120507-bin52</strain>
    </source>
</reference>
<dbReference type="PANTHER" id="PTHR43701">
    <property type="entry name" value="MEMBRANE TRANSPORTER PROTEIN MJ0441-RELATED"/>
    <property type="match status" value="1"/>
</dbReference>
<evidence type="ECO:0000256" key="1">
    <source>
        <dbReference type="ARBA" id="ARBA00004141"/>
    </source>
</evidence>
<dbReference type="Proteomes" id="UP000051269">
    <property type="component" value="Unassembled WGS sequence"/>
</dbReference>
<evidence type="ECO:0000256" key="5">
    <source>
        <dbReference type="RuleBase" id="RU363041"/>
    </source>
</evidence>
<evidence type="ECO:0000256" key="2">
    <source>
        <dbReference type="ARBA" id="ARBA00022692"/>
    </source>
</evidence>
<name>A0A0R2RI97_9BACT</name>
<dbReference type="InterPro" id="IPR051598">
    <property type="entry name" value="TSUP/Inactive_protease-like"/>
</dbReference>
<dbReference type="PANTHER" id="PTHR43701:SF2">
    <property type="entry name" value="MEMBRANE TRANSPORTER PROTEIN YJNA-RELATED"/>
    <property type="match status" value="1"/>
</dbReference>
<feature type="transmembrane region" description="Helical" evidence="5">
    <location>
        <begin position="34"/>
        <end position="57"/>
    </location>
</feature>
<comment type="similarity">
    <text evidence="5">Belongs to the 4-toluene sulfonate uptake permease (TSUP) (TC 2.A.102) family.</text>
</comment>
<evidence type="ECO:0000313" key="7">
    <source>
        <dbReference type="Proteomes" id="UP000051269"/>
    </source>
</evidence>
<dbReference type="Pfam" id="PF01925">
    <property type="entry name" value="TauE"/>
    <property type="match status" value="1"/>
</dbReference>
<keyword evidence="4 5" id="KW-0472">Membrane</keyword>
<dbReference type="GO" id="GO:0005886">
    <property type="term" value="C:plasma membrane"/>
    <property type="evidence" value="ECO:0007669"/>
    <property type="project" value="UniProtKB-SubCell"/>
</dbReference>
<proteinExistence type="inferred from homology"/>
<dbReference type="InterPro" id="IPR002781">
    <property type="entry name" value="TM_pro_TauE-like"/>
</dbReference>